<sequence length="172" mass="19390">MLKTTGIILIIFSGTGLGLCKSMELSGRLKILERLAQLLLLLKGEIRCTGASLEDAFLDVAKKMPGEYRLFLEEMAGRIGERSGIAFEVIFRECAFKCLPMEKISPEEQECLLSLGEKLGYLDKEMQVAQLTLLEEELRERIRELKSGMPKRQKMYQSMGILGGILLAVLMW</sequence>
<dbReference type="Proteomes" id="UP000652847">
    <property type="component" value="Unassembled WGS sequence"/>
</dbReference>
<reference evidence="1 2" key="1">
    <citation type="submission" date="2020-08" db="EMBL/GenBank/DDBJ databases">
        <title>Genome public.</title>
        <authorList>
            <person name="Liu C."/>
            <person name="Sun Q."/>
        </authorList>
    </citation>
    <scope>NUCLEOTIDE SEQUENCE [LARGE SCALE GENOMIC DNA]</scope>
    <source>
        <strain evidence="1 2">BX17</strain>
    </source>
</reference>
<dbReference type="Pfam" id="PF09548">
    <property type="entry name" value="Spore_III_AB"/>
    <property type="match status" value="1"/>
</dbReference>
<name>A0A8I0AKQ3_9FIRM</name>
<protein>
    <submittedName>
        <fullName evidence="1">Stage III sporulation protein AB</fullName>
    </submittedName>
</protein>
<gene>
    <name evidence="1" type="ORF">H8S54_15030</name>
</gene>
<evidence type="ECO:0000313" key="2">
    <source>
        <dbReference type="Proteomes" id="UP000652847"/>
    </source>
</evidence>
<organism evidence="1 2">
    <name type="scientific">Blautia segnis</name>
    <dbReference type="NCBI Taxonomy" id="2763030"/>
    <lineage>
        <taxon>Bacteria</taxon>
        <taxon>Bacillati</taxon>
        <taxon>Bacillota</taxon>
        <taxon>Clostridia</taxon>
        <taxon>Lachnospirales</taxon>
        <taxon>Lachnospiraceae</taxon>
        <taxon>Blautia</taxon>
    </lineage>
</organism>
<dbReference type="InterPro" id="IPR014198">
    <property type="entry name" value="Spore_III_AB"/>
</dbReference>
<dbReference type="AlphaFoldDB" id="A0A8I0AKQ3"/>
<evidence type="ECO:0000313" key="1">
    <source>
        <dbReference type="EMBL" id="MBC5652380.1"/>
    </source>
</evidence>
<dbReference type="EMBL" id="JACOOT010000035">
    <property type="protein sequence ID" value="MBC5652380.1"/>
    <property type="molecule type" value="Genomic_DNA"/>
</dbReference>
<accession>A0A8I0AKQ3</accession>
<keyword evidence="2" id="KW-1185">Reference proteome</keyword>
<comment type="caution">
    <text evidence="1">The sequence shown here is derived from an EMBL/GenBank/DDBJ whole genome shotgun (WGS) entry which is preliminary data.</text>
</comment>
<proteinExistence type="predicted"/>